<comment type="caution">
    <text evidence="1">The sequence shown here is derived from an EMBL/GenBank/DDBJ whole genome shotgun (WGS) entry which is preliminary data.</text>
</comment>
<evidence type="ECO:0000313" key="1">
    <source>
        <dbReference type="EMBL" id="CAJ2674198.1"/>
    </source>
</evidence>
<evidence type="ECO:0000313" key="2">
    <source>
        <dbReference type="Proteomes" id="UP001177021"/>
    </source>
</evidence>
<proteinExistence type="predicted"/>
<accession>A0ACB0M0M4</accession>
<name>A0ACB0M0M4_TRIPR</name>
<dbReference type="EMBL" id="CASHSV030000716">
    <property type="protein sequence ID" value="CAJ2674198.1"/>
    <property type="molecule type" value="Genomic_DNA"/>
</dbReference>
<protein>
    <submittedName>
        <fullName evidence="1">Uncharacterized protein</fullName>
    </submittedName>
</protein>
<gene>
    <name evidence="1" type="ORF">MILVUS5_LOCUS37491</name>
</gene>
<organism evidence="1 2">
    <name type="scientific">Trifolium pratense</name>
    <name type="common">Red clover</name>
    <dbReference type="NCBI Taxonomy" id="57577"/>
    <lineage>
        <taxon>Eukaryota</taxon>
        <taxon>Viridiplantae</taxon>
        <taxon>Streptophyta</taxon>
        <taxon>Embryophyta</taxon>
        <taxon>Tracheophyta</taxon>
        <taxon>Spermatophyta</taxon>
        <taxon>Magnoliopsida</taxon>
        <taxon>eudicotyledons</taxon>
        <taxon>Gunneridae</taxon>
        <taxon>Pentapetalae</taxon>
        <taxon>rosids</taxon>
        <taxon>fabids</taxon>
        <taxon>Fabales</taxon>
        <taxon>Fabaceae</taxon>
        <taxon>Papilionoideae</taxon>
        <taxon>50 kb inversion clade</taxon>
        <taxon>NPAAA clade</taxon>
        <taxon>Hologalegina</taxon>
        <taxon>IRL clade</taxon>
        <taxon>Trifolieae</taxon>
        <taxon>Trifolium</taxon>
    </lineage>
</organism>
<dbReference type="Proteomes" id="UP001177021">
    <property type="component" value="Unassembled WGS sequence"/>
</dbReference>
<reference evidence="1" key="1">
    <citation type="submission" date="2023-10" db="EMBL/GenBank/DDBJ databases">
        <authorList>
            <person name="Rodriguez Cubillos JULIANA M."/>
            <person name="De Vega J."/>
        </authorList>
    </citation>
    <scope>NUCLEOTIDE SEQUENCE</scope>
</reference>
<keyword evidence="2" id="KW-1185">Reference proteome</keyword>
<sequence>MPQQIIKLMDVTGLKTAHIASHLQKFRLHLNSSSKKSKSGRVNSKQDQYHVPNEVVESMPEQDQKCDSNFLHAQQHPTVFDDFSSFQHDAR</sequence>